<gene>
    <name evidence="2" type="ORF">FX155_07505</name>
</gene>
<dbReference type="EMBL" id="VULN01000009">
    <property type="protein sequence ID" value="MSS82437.1"/>
    <property type="molecule type" value="Genomic_DNA"/>
</dbReference>
<dbReference type="AlphaFoldDB" id="A0A6N7VLB8"/>
<organism evidence="2 3">
    <name type="scientific">Acidaminococcus fermentans</name>
    <dbReference type="NCBI Taxonomy" id="905"/>
    <lineage>
        <taxon>Bacteria</taxon>
        <taxon>Bacillati</taxon>
        <taxon>Bacillota</taxon>
        <taxon>Negativicutes</taxon>
        <taxon>Acidaminococcales</taxon>
        <taxon>Acidaminococcaceae</taxon>
        <taxon>Acidaminococcus</taxon>
    </lineage>
</organism>
<dbReference type="InterPro" id="IPR003173">
    <property type="entry name" value="PC4_C"/>
</dbReference>
<reference evidence="2 3" key="1">
    <citation type="submission" date="2019-08" db="EMBL/GenBank/DDBJ databases">
        <title>In-depth cultivation of the pig gut microbiome towards novel bacterial diversity and tailored functional studies.</title>
        <authorList>
            <person name="Wylensek D."/>
            <person name="Hitch T.C.A."/>
            <person name="Clavel T."/>
        </authorList>
    </citation>
    <scope>NUCLEOTIDE SEQUENCE [LARGE SCALE GENOMIC DNA]</scope>
    <source>
        <strain evidence="2 3">WCA-389-WT-5B</strain>
    </source>
</reference>
<name>A0A6N7VLB8_ACIFE</name>
<dbReference type="InterPro" id="IPR017154">
    <property type="entry name" value="PC4-like"/>
</dbReference>
<evidence type="ECO:0000313" key="3">
    <source>
        <dbReference type="Proteomes" id="UP000441455"/>
    </source>
</evidence>
<dbReference type="Pfam" id="PF02229">
    <property type="entry name" value="PC4"/>
    <property type="match status" value="1"/>
</dbReference>
<dbReference type="RefSeq" id="WP_022488284.1">
    <property type="nucleotide sequence ID" value="NZ_CALEXD010000023.1"/>
</dbReference>
<evidence type="ECO:0000259" key="1">
    <source>
        <dbReference type="Pfam" id="PF02229"/>
    </source>
</evidence>
<dbReference type="Gene3D" id="2.30.31.70">
    <property type="match status" value="1"/>
</dbReference>
<dbReference type="GO" id="GO:0003677">
    <property type="term" value="F:DNA binding"/>
    <property type="evidence" value="ECO:0007669"/>
    <property type="project" value="InterPro"/>
</dbReference>
<protein>
    <recommendedName>
        <fullName evidence="1">Transcriptional coactivator p15 (PC4) C-terminal domain-containing protein</fullName>
    </recommendedName>
</protein>
<sequence>MDRNNSDFSYEITQELGTLSTSPKGWTKEVNRISYNGRTPKFDIREWAPGKEKMGRGVTLSEEEAKTLCKILFQYFKEQAGR</sequence>
<feature type="domain" description="Transcriptional coactivator p15 (PC4) C-terminal" evidence="1">
    <location>
        <begin position="23"/>
        <end position="71"/>
    </location>
</feature>
<accession>A0A6N7VLB8</accession>
<comment type="caution">
    <text evidence="2">The sequence shown here is derived from an EMBL/GenBank/DDBJ whole genome shotgun (WGS) entry which is preliminary data.</text>
</comment>
<dbReference type="PIRSF" id="PIRSF037246">
    <property type="entry name" value="UCP037246"/>
    <property type="match status" value="1"/>
</dbReference>
<dbReference type="GO" id="GO:0006355">
    <property type="term" value="P:regulation of DNA-templated transcription"/>
    <property type="evidence" value="ECO:0007669"/>
    <property type="project" value="InterPro"/>
</dbReference>
<proteinExistence type="predicted"/>
<dbReference type="Proteomes" id="UP000441455">
    <property type="component" value="Unassembled WGS sequence"/>
</dbReference>
<evidence type="ECO:0000313" key="2">
    <source>
        <dbReference type="EMBL" id="MSS82437.1"/>
    </source>
</evidence>
<dbReference type="OrthoDB" id="7067273at2"/>